<feature type="domain" description="Mediator complex subunit 15 KIX" evidence="4">
    <location>
        <begin position="35"/>
        <end position="103"/>
    </location>
</feature>
<dbReference type="Pfam" id="PF16987">
    <property type="entry name" value="KIX_2"/>
    <property type="match status" value="1"/>
</dbReference>
<dbReference type="GO" id="GO:0005634">
    <property type="term" value="C:nucleus"/>
    <property type="evidence" value="ECO:0007669"/>
    <property type="project" value="UniProtKB-SubCell"/>
</dbReference>
<dbReference type="InterPro" id="IPR036529">
    <property type="entry name" value="KIX_dom_sf"/>
</dbReference>
<proteinExistence type="predicted"/>
<feature type="compositionally biased region" description="Polar residues" evidence="3">
    <location>
        <begin position="16"/>
        <end position="29"/>
    </location>
</feature>
<dbReference type="OrthoDB" id="1912459at2759"/>
<evidence type="ECO:0000313" key="5">
    <source>
        <dbReference type="EMBL" id="GAU33107.1"/>
    </source>
</evidence>
<dbReference type="EMBL" id="DF973516">
    <property type="protein sequence ID" value="GAU33107.1"/>
    <property type="molecule type" value="Genomic_DNA"/>
</dbReference>
<reference evidence="6" key="1">
    <citation type="journal article" date="2017" name="Front. Plant Sci.">
        <title>Climate Clever Clovers: New Paradigm to Reduce the Environmental Footprint of Ruminants by Breeding Low Methanogenic Forages Utilizing Haplotype Variation.</title>
        <authorList>
            <person name="Kaur P."/>
            <person name="Appels R."/>
            <person name="Bayer P.E."/>
            <person name="Keeble-Gagnere G."/>
            <person name="Wang J."/>
            <person name="Hirakawa H."/>
            <person name="Shirasawa K."/>
            <person name="Vercoe P."/>
            <person name="Stefanova K."/>
            <person name="Durmic Z."/>
            <person name="Nichols P."/>
            <person name="Revell C."/>
            <person name="Isobe S.N."/>
            <person name="Edwards D."/>
            <person name="Erskine W."/>
        </authorList>
    </citation>
    <scope>NUCLEOTIDE SEQUENCE [LARGE SCALE GENOMIC DNA]</scope>
    <source>
        <strain evidence="6">cv. Daliak</strain>
    </source>
</reference>
<dbReference type="FunFam" id="1.10.246.20:FF:000003">
    <property type="entry name" value="Mediator of RNA polymerase II transcription subunit 15a"/>
    <property type="match status" value="1"/>
</dbReference>
<organism evidence="5 6">
    <name type="scientific">Trifolium subterraneum</name>
    <name type="common">Subterranean clover</name>
    <dbReference type="NCBI Taxonomy" id="3900"/>
    <lineage>
        <taxon>Eukaryota</taxon>
        <taxon>Viridiplantae</taxon>
        <taxon>Streptophyta</taxon>
        <taxon>Embryophyta</taxon>
        <taxon>Tracheophyta</taxon>
        <taxon>Spermatophyta</taxon>
        <taxon>Magnoliopsida</taxon>
        <taxon>eudicotyledons</taxon>
        <taxon>Gunneridae</taxon>
        <taxon>Pentapetalae</taxon>
        <taxon>rosids</taxon>
        <taxon>fabids</taxon>
        <taxon>Fabales</taxon>
        <taxon>Fabaceae</taxon>
        <taxon>Papilionoideae</taxon>
        <taxon>50 kb inversion clade</taxon>
        <taxon>NPAAA clade</taxon>
        <taxon>Hologalegina</taxon>
        <taxon>IRL clade</taxon>
        <taxon>Trifolieae</taxon>
        <taxon>Trifolium</taxon>
    </lineage>
</organism>
<dbReference type="InterPro" id="IPR044661">
    <property type="entry name" value="MED15a/b/c-like"/>
</dbReference>
<feature type="region of interest" description="Disordered" evidence="3">
    <location>
        <begin position="1"/>
        <end position="37"/>
    </location>
</feature>
<comment type="subcellular location">
    <subcellularLocation>
        <location evidence="1">Nucleus</location>
    </subcellularLocation>
</comment>
<feature type="region of interest" description="Disordered" evidence="3">
    <location>
        <begin position="132"/>
        <end position="167"/>
    </location>
</feature>
<dbReference type="Gene3D" id="1.10.246.20">
    <property type="entry name" value="Coactivator CBP, KIX domain"/>
    <property type="match status" value="1"/>
</dbReference>
<feature type="compositionally biased region" description="Acidic residues" evidence="3">
    <location>
        <begin position="1"/>
        <end position="13"/>
    </location>
</feature>
<dbReference type="GO" id="GO:0031490">
    <property type="term" value="F:chromatin DNA binding"/>
    <property type="evidence" value="ECO:0007669"/>
    <property type="project" value="InterPro"/>
</dbReference>
<evidence type="ECO:0000313" key="6">
    <source>
        <dbReference type="Proteomes" id="UP000242715"/>
    </source>
</evidence>
<evidence type="ECO:0000256" key="1">
    <source>
        <dbReference type="ARBA" id="ARBA00004123"/>
    </source>
</evidence>
<keyword evidence="2" id="KW-0539">Nucleus</keyword>
<evidence type="ECO:0000259" key="4">
    <source>
        <dbReference type="Pfam" id="PF16987"/>
    </source>
</evidence>
<dbReference type="PANTHER" id="PTHR33137:SF4">
    <property type="entry name" value="MEDIATOR OF RNA POLYMERASE II TRANSCRIPTION SUBUNIT 15A-RELATED"/>
    <property type="match status" value="1"/>
</dbReference>
<name>A0A2Z6NSW6_TRISU</name>
<accession>A0A2Z6NSW6</accession>
<dbReference type="PANTHER" id="PTHR33137">
    <property type="entry name" value="MEDIATOR OF RNA POLYMERASE II TRANSCRIPTION SUBUNIT 15A-RELATED"/>
    <property type="match status" value="1"/>
</dbReference>
<keyword evidence="6" id="KW-1185">Reference proteome</keyword>
<dbReference type="AlphaFoldDB" id="A0A2Z6NSW6"/>
<sequence>MIIDDDDDDDDGNSDLMDSNNWGPNQSTEPPGETPDWRIQLQSDSRLRIVNKIMDTLRKHLPVSGPEGLHELRQIAQRFEDKIYSAATSQLVYERSLRLNLQSQVLNQGQQHPNPLPSQQQPRQQLLSQTIQNNGAPQPNFPSVSNLSQIPNQNIGQNSNTHQPGQNSAINTVQASATFPNYQAATEFYCSSATDTNDSTAKFACTTTAAACRASVKHNEWATCSDAWATEQCR</sequence>
<protein>
    <recommendedName>
        <fullName evidence="4">Mediator complex subunit 15 KIX domain-containing protein</fullName>
    </recommendedName>
</protein>
<gene>
    <name evidence="5" type="ORF">TSUD_259580</name>
</gene>
<dbReference type="InterPro" id="IPR036546">
    <property type="entry name" value="MED15_KIX"/>
</dbReference>
<evidence type="ECO:0000256" key="3">
    <source>
        <dbReference type="SAM" id="MobiDB-lite"/>
    </source>
</evidence>
<dbReference type="Proteomes" id="UP000242715">
    <property type="component" value="Unassembled WGS sequence"/>
</dbReference>
<dbReference type="GO" id="GO:0003713">
    <property type="term" value="F:transcription coactivator activity"/>
    <property type="evidence" value="ECO:0007669"/>
    <property type="project" value="InterPro"/>
</dbReference>
<evidence type="ECO:0000256" key="2">
    <source>
        <dbReference type="ARBA" id="ARBA00023242"/>
    </source>
</evidence>